<sequence>MEEGQFMTFLYSMYGNIPAKQGLQAACDLEAHLRALIDEIAQLSMAEMVTIKNLYLTGNALAKYELFLRKQPATASRVALTDIASYLGITPQSLSRIRKTRVNK</sequence>
<protein>
    <submittedName>
        <fullName evidence="1">DNA-binding MarR family transcriptional regulator</fullName>
    </submittedName>
</protein>
<reference evidence="1 2" key="1">
    <citation type="submission" date="2020-08" db="EMBL/GenBank/DDBJ databases">
        <title>Genomic Encyclopedia of Type Strains, Phase IV (KMG-V): Genome sequencing to study the core and pangenomes of soil and plant-associated prokaryotes.</title>
        <authorList>
            <person name="Whitman W."/>
        </authorList>
    </citation>
    <scope>NUCLEOTIDE SEQUENCE [LARGE SCALE GENOMIC DNA]</scope>
    <source>
        <strain evidence="1 2">S3M1</strain>
    </source>
</reference>
<name>A0A7W8ZI68_9SPHI</name>
<dbReference type="RefSeq" id="WP_183878194.1">
    <property type="nucleotide sequence ID" value="NZ_JACHCE010000001.1"/>
</dbReference>
<gene>
    <name evidence="1" type="ORF">HDE68_000291</name>
</gene>
<dbReference type="Proteomes" id="UP000537204">
    <property type="component" value="Unassembled WGS sequence"/>
</dbReference>
<evidence type="ECO:0000313" key="2">
    <source>
        <dbReference type="Proteomes" id="UP000537204"/>
    </source>
</evidence>
<accession>A0A7W8ZI68</accession>
<keyword evidence="1" id="KW-0238">DNA-binding</keyword>
<dbReference type="GO" id="GO:0003677">
    <property type="term" value="F:DNA binding"/>
    <property type="evidence" value="ECO:0007669"/>
    <property type="project" value="UniProtKB-KW"/>
</dbReference>
<proteinExistence type="predicted"/>
<dbReference type="EMBL" id="JACHCE010000001">
    <property type="protein sequence ID" value="MBB5634406.1"/>
    <property type="molecule type" value="Genomic_DNA"/>
</dbReference>
<organism evidence="1 2">
    <name type="scientific">Pedobacter cryoconitis</name>
    <dbReference type="NCBI Taxonomy" id="188932"/>
    <lineage>
        <taxon>Bacteria</taxon>
        <taxon>Pseudomonadati</taxon>
        <taxon>Bacteroidota</taxon>
        <taxon>Sphingobacteriia</taxon>
        <taxon>Sphingobacteriales</taxon>
        <taxon>Sphingobacteriaceae</taxon>
        <taxon>Pedobacter</taxon>
    </lineage>
</organism>
<evidence type="ECO:0000313" key="1">
    <source>
        <dbReference type="EMBL" id="MBB5634406.1"/>
    </source>
</evidence>
<dbReference type="AlphaFoldDB" id="A0A7W8ZI68"/>
<comment type="caution">
    <text evidence="1">The sequence shown here is derived from an EMBL/GenBank/DDBJ whole genome shotgun (WGS) entry which is preliminary data.</text>
</comment>